<accession>A0A439D264</accession>
<reference evidence="1 2" key="1">
    <citation type="submission" date="2018-12" db="EMBL/GenBank/DDBJ databases">
        <title>Draft genome sequence of Xylaria grammica IHI A82.</title>
        <authorList>
            <person name="Buettner E."/>
            <person name="Kellner H."/>
        </authorList>
    </citation>
    <scope>NUCLEOTIDE SEQUENCE [LARGE SCALE GENOMIC DNA]</scope>
    <source>
        <strain evidence="1 2">IHI A82</strain>
    </source>
</reference>
<keyword evidence="2" id="KW-1185">Reference proteome</keyword>
<name>A0A439D264_9PEZI</name>
<dbReference type="AlphaFoldDB" id="A0A439D264"/>
<comment type="caution">
    <text evidence="1">The sequence shown here is derived from an EMBL/GenBank/DDBJ whole genome shotgun (WGS) entry which is preliminary data.</text>
</comment>
<evidence type="ECO:0000313" key="1">
    <source>
        <dbReference type="EMBL" id="RWA08486.1"/>
    </source>
</evidence>
<sequence length="244" mass="27535">MESVITRPAPAAVTFDLSRPTHTTITLAAGSTWSSGLHFHATHDEYLVVQRGAVRVRCGSKVQIVTVRPGSAPVEIAVPRGVWHEWGRAPPDSPGSDTSLDREDVIVVERTDPADGEKSVFFWNLNGVILQQRPQWLPIGELWGWWVTLQLFIIFAELDNVPVMLDVKEWLVRAGLEGTMRGLMGETRLEHCVKYADESWSLFVLWVVRLIGGILGIRAVRRKFTPDEAYKRWEDNRKGGKKEL</sequence>
<dbReference type="EMBL" id="RYZI01000198">
    <property type="protein sequence ID" value="RWA08486.1"/>
    <property type="molecule type" value="Genomic_DNA"/>
</dbReference>
<protein>
    <submittedName>
        <fullName evidence="1">Uncharacterized protein</fullName>
    </submittedName>
</protein>
<dbReference type="Proteomes" id="UP000286045">
    <property type="component" value="Unassembled WGS sequence"/>
</dbReference>
<gene>
    <name evidence="1" type="ORF">EKO27_g6632</name>
</gene>
<dbReference type="CDD" id="cd02208">
    <property type="entry name" value="cupin_RmlC-like"/>
    <property type="match status" value="1"/>
</dbReference>
<proteinExistence type="predicted"/>
<dbReference type="Gene3D" id="2.60.120.10">
    <property type="entry name" value="Jelly Rolls"/>
    <property type="match status" value="1"/>
</dbReference>
<dbReference type="InterPro" id="IPR014710">
    <property type="entry name" value="RmlC-like_jellyroll"/>
</dbReference>
<evidence type="ECO:0000313" key="2">
    <source>
        <dbReference type="Proteomes" id="UP000286045"/>
    </source>
</evidence>
<organism evidence="1 2">
    <name type="scientific">Xylaria grammica</name>
    <dbReference type="NCBI Taxonomy" id="363999"/>
    <lineage>
        <taxon>Eukaryota</taxon>
        <taxon>Fungi</taxon>
        <taxon>Dikarya</taxon>
        <taxon>Ascomycota</taxon>
        <taxon>Pezizomycotina</taxon>
        <taxon>Sordariomycetes</taxon>
        <taxon>Xylariomycetidae</taxon>
        <taxon>Xylariales</taxon>
        <taxon>Xylariaceae</taxon>
        <taxon>Xylaria</taxon>
    </lineage>
</organism>
<dbReference type="SUPFAM" id="SSF51182">
    <property type="entry name" value="RmlC-like cupins"/>
    <property type="match status" value="1"/>
</dbReference>
<dbReference type="InterPro" id="IPR011051">
    <property type="entry name" value="RmlC_Cupin_sf"/>
</dbReference>